<sequence>MNAYQILAAVLAPSVLYVLRGWWVNRPGRDEAALARAERDLAPHFDAYAARIDALYGKGE</sequence>
<name>A0ABZ1KED3_9ACTN</name>
<evidence type="ECO:0000313" key="3">
    <source>
        <dbReference type="Proteomes" id="UP001622496"/>
    </source>
</evidence>
<dbReference type="EMBL" id="CP108135">
    <property type="protein sequence ID" value="WTP69333.1"/>
    <property type="molecule type" value="Genomic_DNA"/>
</dbReference>
<gene>
    <name evidence="2" type="ORF">OG560_29495</name>
</gene>
<keyword evidence="1" id="KW-1133">Transmembrane helix</keyword>
<reference evidence="2 3" key="1">
    <citation type="submission" date="2022-10" db="EMBL/GenBank/DDBJ databases">
        <title>The complete genomes of actinobacterial strains from the NBC collection.</title>
        <authorList>
            <person name="Joergensen T.S."/>
            <person name="Alvarez Arevalo M."/>
            <person name="Sterndorff E.B."/>
            <person name="Faurdal D."/>
            <person name="Vuksanovic O."/>
            <person name="Mourched A.-S."/>
            <person name="Charusanti P."/>
            <person name="Shaw S."/>
            <person name="Blin K."/>
            <person name="Weber T."/>
        </authorList>
    </citation>
    <scope>NUCLEOTIDE SEQUENCE [LARGE SCALE GENOMIC DNA]</scope>
    <source>
        <strain evidence="2 3">NBC_00185</strain>
    </source>
</reference>
<organism evidence="2 3">
    <name type="scientific">[Kitasatospora] papulosa</name>
    <dbReference type="NCBI Taxonomy" id="1464011"/>
    <lineage>
        <taxon>Bacteria</taxon>
        <taxon>Bacillati</taxon>
        <taxon>Actinomycetota</taxon>
        <taxon>Actinomycetes</taxon>
        <taxon>Kitasatosporales</taxon>
        <taxon>Streptomycetaceae</taxon>
        <taxon>Streptomyces</taxon>
    </lineage>
</organism>
<evidence type="ECO:0000313" key="2">
    <source>
        <dbReference type="EMBL" id="WTP69333.1"/>
    </source>
</evidence>
<proteinExistence type="predicted"/>
<keyword evidence="3" id="KW-1185">Reference proteome</keyword>
<dbReference type="Proteomes" id="UP001622496">
    <property type="component" value="Chromosome"/>
</dbReference>
<keyword evidence="1" id="KW-0472">Membrane</keyword>
<dbReference type="RefSeq" id="WP_406188944.1">
    <property type="nucleotide sequence ID" value="NZ_CP108135.1"/>
</dbReference>
<protein>
    <submittedName>
        <fullName evidence="2">Uncharacterized protein</fullName>
    </submittedName>
</protein>
<evidence type="ECO:0000256" key="1">
    <source>
        <dbReference type="SAM" id="Phobius"/>
    </source>
</evidence>
<feature type="transmembrane region" description="Helical" evidence="1">
    <location>
        <begin position="6"/>
        <end position="23"/>
    </location>
</feature>
<keyword evidence="1" id="KW-0812">Transmembrane</keyword>
<accession>A0ABZ1KED3</accession>